<evidence type="ECO:0000313" key="1">
    <source>
        <dbReference type="EMBL" id="KAG8222889.1"/>
    </source>
</evidence>
<protein>
    <submittedName>
        <fullName evidence="1">Uncharacterized protein</fullName>
    </submittedName>
</protein>
<dbReference type="AlphaFoldDB" id="A0A8K0NX10"/>
<reference evidence="1" key="1">
    <citation type="submission" date="2013-04" db="EMBL/GenBank/DDBJ databases">
        <authorList>
            <person name="Qu J."/>
            <person name="Murali S.C."/>
            <person name="Bandaranaike D."/>
            <person name="Bellair M."/>
            <person name="Blankenburg K."/>
            <person name="Chao H."/>
            <person name="Dinh H."/>
            <person name="Doddapaneni H."/>
            <person name="Downs B."/>
            <person name="Dugan-Rocha S."/>
            <person name="Elkadiri S."/>
            <person name="Gnanaolivu R.D."/>
            <person name="Hernandez B."/>
            <person name="Javaid M."/>
            <person name="Jayaseelan J.C."/>
            <person name="Lee S."/>
            <person name="Li M."/>
            <person name="Ming W."/>
            <person name="Munidasa M."/>
            <person name="Muniz J."/>
            <person name="Nguyen L."/>
            <person name="Ongeri F."/>
            <person name="Osuji N."/>
            <person name="Pu L.-L."/>
            <person name="Puazo M."/>
            <person name="Qu C."/>
            <person name="Quiroz J."/>
            <person name="Raj R."/>
            <person name="Weissenberger G."/>
            <person name="Xin Y."/>
            <person name="Zou X."/>
            <person name="Han Y."/>
            <person name="Richards S."/>
            <person name="Worley K."/>
            <person name="Muzny D."/>
            <person name="Gibbs R."/>
        </authorList>
    </citation>
    <scope>NUCLEOTIDE SEQUENCE</scope>
    <source>
        <strain evidence="1">Sampled in the wild</strain>
    </source>
</reference>
<dbReference type="EMBL" id="KZ308146">
    <property type="protein sequence ID" value="KAG8222889.1"/>
    <property type="molecule type" value="Genomic_DNA"/>
</dbReference>
<comment type="caution">
    <text evidence="1">The sequence shown here is derived from an EMBL/GenBank/DDBJ whole genome shotgun (WGS) entry which is preliminary data.</text>
</comment>
<accession>A0A8K0NX10</accession>
<evidence type="ECO:0000313" key="2">
    <source>
        <dbReference type="Proteomes" id="UP000792457"/>
    </source>
</evidence>
<name>A0A8K0NX10_LADFU</name>
<sequence length="109" mass="13055">MWIWRKITKTSWTQRKSNEQVLNEVRERRALIETIEKRKSKHNGHQIRHNEILNSIFEGKILGKRTRGRPGLPILQDVKSRMDCSSFQEMEELAKDRKNWLKRQGTSLD</sequence>
<keyword evidence="2" id="KW-1185">Reference proteome</keyword>
<reference evidence="1" key="2">
    <citation type="submission" date="2017-10" db="EMBL/GenBank/DDBJ databases">
        <title>Ladona fulva Genome sequencing and assembly.</title>
        <authorList>
            <person name="Murali S."/>
            <person name="Richards S."/>
            <person name="Bandaranaike D."/>
            <person name="Bellair M."/>
            <person name="Blankenburg K."/>
            <person name="Chao H."/>
            <person name="Dinh H."/>
            <person name="Doddapaneni H."/>
            <person name="Dugan-Rocha S."/>
            <person name="Elkadiri S."/>
            <person name="Gnanaolivu R."/>
            <person name="Hernandez B."/>
            <person name="Skinner E."/>
            <person name="Javaid M."/>
            <person name="Lee S."/>
            <person name="Li M."/>
            <person name="Ming W."/>
            <person name="Munidasa M."/>
            <person name="Muniz J."/>
            <person name="Nguyen L."/>
            <person name="Hughes D."/>
            <person name="Osuji N."/>
            <person name="Pu L.-L."/>
            <person name="Puazo M."/>
            <person name="Qu C."/>
            <person name="Quiroz J."/>
            <person name="Raj R."/>
            <person name="Weissenberger G."/>
            <person name="Xin Y."/>
            <person name="Zou X."/>
            <person name="Han Y."/>
            <person name="Worley K."/>
            <person name="Muzny D."/>
            <person name="Gibbs R."/>
        </authorList>
    </citation>
    <scope>NUCLEOTIDE SEQUENCE</scope>
    <source>
        <strain evidence="1">Sampled in the wild</strain>
    </source>
</reference>
<dbReference type="Proteomes" id="UP000792457">
    <property type="component" value="Unassembled WGS sequence"/>
</dbReference>
<gene>
    <name evidence="1" type="ORF">J437_LFUL003534</name>
</gene>
<dbReference type="OrthoDB" id="425681at2759"/>
<proteinExistence type="predicted"/>
<organism evidence="1 2">
    <name type="scientific">Ladona fulva</name>
    <name type="common">Scarce chaser dragonfly</name>
    <name type="synonym">Libellula fulva</name>
    <dbReference type="NCBI Taxonomy" id="123851"/>
    <lineage>
        <taxon>Eukaryota</taxon>
        <taxon>Metazoa</taxon>
        <taxon>Ecdysozoa</taxon>
        <taxon>Arthropoda</taxon>
        <taxon>Hexapoda</taxon>
        <taxon>Insecta</taxon>
        <taxon>Pterygota</taxon>
        <taxon>Palaeoptera</taxon>
        <taxon>Odonata</taxon>
        <taxon>Epiprocta</taxon>
        <taxon>Anisoptera</taxon>
        <taxon>Libelluloidea</taxon>
        <taxon>Libellulidae</taxon>
        <taxon>Ladona</taxon>
    </lineage>
</organism>